<dbReference type="EMBL" id="LSBJ02000003">
    <property type="protein sequence ID" value="OWT43060.1"/>
    <property type="molecule type" value="Genomic_DNA"/>
</dbReference>
<dbReference type="PANTHER" id="PTHR36978">
    <property type="entry name" value="P-LOOP CONTAINING NUCLEOTIDE TRIPHOSPHATE HYDROLASE"/>
    <property type="match status" value="1"/>
</dbReference>
<keyword evidence="2" id="KW-1185">Reference proteome</keyword>
<dbReference type="STRING" id="1380566.A0A219AQL5"/>
<gene>
    <name evidence="1" type="ORF">VFPPC_17764</name>
</gene>
<dbReference type="InterPro" id="IPR040632">
    <property type="entry name" value="Sulfotransfer_4"/>
</dbReference>
<dbReference type="Pfam" id="PF17784">
    <property type="entry name" value="Sulfotransfer_4"/>
    <property type="match status" value="1"/>
</dbReference>
<dbReference type="Proteomes" id="UP000078397">
    <property type="component" value="Unassembled WGS sequence"/>
</dbReference>
<accession>A0A219AQL5</accession>
<dbReference type="InterPro" id="IPR027417">
    <property type="entry name" value="P-loop_NTPase"/>
</dbReference>
<dbReference type="RefSeq" id="XP_018144645.2">
    <property type="nucleotide sequence ID" value="XM_018283539.2"/>
</dbReference>
<dbReference type="Gene3D" id="3.40.50.300">
    <property type="entry name" value="P-loop containing nucleotide triphosphate hydrolases"/>
    <property type="match status" value="1"/>
</dbReference>
<evidence type="ECO:0000313" key="2">
    <source>
        <dbReference type="Proteomes" id="UP000078397"/>
    </source>
</evidence>
<reference evidence="1 2" key="1">
    <citation type="journal article" date="2016" name="PLoS Pathog.">
        <title>Biosynthesis of antibiotic leucinostatins in bio-control fungus Purpureocillium lilacinum and their inhibition on phytophthora revealed by genome mining.</title>
        <authorList>
            <person name="Wang G."/>
            <person name="Liu Z."/>
            <person name="Lin R."/>
            <person name="Li E."/>
            <person name="Mao Z."/>
            <person name="Ling J."/>
            <person name="Yang Y."/>
            <person name="Yin W.B."/>
            <person name="Xie B."/>
        </authorList>
    </citation>
    <scope>NUCLEOTIDE SEQUENCE [LARGE SCALE GENOMIC DNA]</scope>
    <source>
        <strain evidence="1">170</strain>
    </source>
</reference>
<dbReference type="GeneID" id="28847533"/>
<dbReference type="AlphaFoldDB" id="A0A219AQL5"/>
<dbReference type="KEGG" id="pchm:VFPPC_17764"/>
<sequence length="123" mass="13897">MFRAPSQNSWYWRMIEKIYAIPVPAPRKRTKPMEVICVGMPRSGTESLQQALLILGYDYTFHGWDLGFEEEMRLPGWTALLRRKWYGDDSGTASISAEDFDALLGHSVAVTDAAASFFCRGAD</sequence>
<dbReference type="OrthoDB" id="408152at2759"/>
<dbReference type="SUPFAM" id="SSF52540">
    <property type="entry name" value="P-loop containing nucleoside triphosphate hydrolases"/>
    <property type="match status" value="1"/>
</dbReference>
<protein>
    <submittedName>
        <fullName evidence="1">Uncharacterized protein</fullName>
    </submittedName>
</protein>
<organism evidence="1 2">
    <name type="scientific">Pochonia chlamydosporia 170</name>
    <dbReference type="NCBI Taxonomy" id="1380566"/>
    <lineage>
        <taxon>Eukaryota</taxon>
        <taxon>Fungi</taxon>
        <taxon>Dikarya</taxon>
        <taxon>Ascomycota</taxon>
        <taxon>Pezizomycotina</taxon>
        <taxon>Sordariomycetes</taxon>
        <taxon>Hypocreomycetidae</taxon>
        <taxon>Hypocreales</taxon>
        <taxon>Clavicipitaceae</taxon>
        <taxon>Pochonia</taxon>
    </lineage>
</organism>
<dbReference type="PANTHER" id="PTHR36978:SF8">
    <property type="entry name" value="NAD DEPENDENT EPIMERASE_DEHYDRATASE"/>
    <property type="match status" value="1"/>
</dbReference>
<comment type="caution">
    <text evidence="1">The sequence shown here is derived from an EMBL/GenBank/DDBJ whole genome shotgun (WGS) entry which is preliminary data.</text>
</comment>
<proteinExistence type="predicted"/>
<name>A0A219AQL5_METCM</name>
<evidence type="ECO:0000313" key="1">
    <source>
        <dbReference type="EMBL" id="OWT43060.1"/>
    </source>
</evidence>